<dbReference type="InterPro" id="IPR051245">
    <property type="entry name" value="eIF5-mimic_regulator"/>
</dbReference>
<name>A0A8T2N6S5_9TELE</name>
<feature type="region of interest" description="Disordered" evidence="2">
    <location>
        <begin position="1"/>
        <end position="24"/>
    </location>
</feature>
<dbReference type="Pfam" id="PF25504">
    <property type="entry name" value="HEAT_5MP1_2"/>
    <property type="match status" value="2"/>
</dbReference>
<evidence type="ECO:0000313" key="5">
    <source>
        <dbReference type="Proteomes" id="UP000824540"/>
    </source>
</evidence>
<dbReference type="GO" id="GO:0016020">
    <property type="term" value="C:membrane"/>
    <property type="evidence" value="ECO:0007669"/>
    <property type="project" value="TreeGrafter"/>
</dbReference>
<evidence type="ECO:0000313" key="4">
    <source>
        <dbReference type="EMBL" id="KAG9335646.1"/>
    </source>
</evidence>
<proteinExistence type="predicted"/>
<reference evidence="4" key="1">
    <citation type="thesis" date="2021" institute="BYU ScholarsArchive" country="Provo, UT, USA">
        <title>Applications of and Algorithms for Genome Assembly and Genomic Analyses with an Emphasis on Marine Teleosts.</title>
        <authorList>
            <person name="Pickett B.D."/>
        </authorList>
    </citation>
    <scope>NUCLEOTIDE SEQUENCE</scope>
    <source>
        <strain evidence="4">HI-2016</strain>
    </source>
</reference>
<accession>A0A8T2N6S5</accession>
<dbReference type="OrthoDB" id="1727522at2759"/>
<evidence type="ECO:0000256" key="2">
    <source>
        <dbReference type="SAM" id="MobiDB-lite"/>
    </source>
</evidence>
<dbReference type="InterPro" id="IPR016024">
    <property type="entry name" value="ARM-type_fold"/>
</dbReference>
<gene>
    <name evidence="4" type="ORF">JZ751_004297</name>
</gene>
<dbReference type="EMBL" id="JAFBMS010000113">
    <property type="protein sequence ID" value="KAG9335646.1"/>
    <property type="molecule type" value="Genomic_DNA"/>
</dbReference>
<dbReference type="GO" id="GO:0006417">
    <property type="term" value="P:regulation of translation"/>
    <property type="evidence" value="ECO:0007669"/>
    <property type="project" value="UniProtKB-KW"/>
</dbReference>
<dbReference type="Proteomes" id="UP000824540">
    <property type="component" value="Unassembled WGS sequence"/>
</dbReference>
<dbReference type="PANTHER" id="PTHR14208">
    <property type="entry name" value="BASIC LEUCINE ZIPPER AND W2 DOMAIN-CONTAINING PROTEIN"/>
    <property type="match status" value="1"/>
</dbReference>
<keyword evidence="1" id="KW-0810">Translation regulation</keyword>
<dbReference type="PANTHER" id="PTHR14208:SF7">
    <property type="entry name" value="EIF5-MIMIC PROTEIN 1"/>
    <property type="match status" value="1"/>
</dbReference>
<evidence type="ECO:0000256" key="1">
    <source>
        <dbReference type="ARBA" id="ARBA00022845"/>
    </source>
</evidence>
<comment type="caution">
    <text evidence="4">The sequence shown here is derived from an EMBL/GenBank/DDBJ whole genome shotgun (WGS) entry which is preliminary data.</text>
</comment>
<protein>
    <recommendedName>
        <fullName evidence="3">5MP1/2-like HEAT domain-containing protein</fullName>
    </recommendedName>
</protein>
<organism evidence="4 5">
    <name type="scientific">Albula glossodonta</name>
    <name type="common">roundjaw bonefish</name>
    <dbReference type="NCBI Taxonomy" id="121402"/>
    <lineage>
        <taxon>Eukaryota</taxon>
        <taxon>Metazoa</taxon>
        <taxon>Chordata</taxon>
        <taxon>Craniata</taxon>
        <taxon>Vertebrata</taxon>
        <taxon>Euteleostomi</taxon>
        <taxon>Actinopterygii</taxon>
        <taxon>Neopterygii</taxon>
        <taxon>Teleostei</taxon>
        <taxon>Albuliformes</taxon>
        <taxon>Albulidae</taxon>
        <taxon>Albula</taxon>
    </lineage>
</organism>
<feature type="domain" description="5MP1/2-like HEAT" evidence="3">
    <location>
        <begin position="16"/>
        <end position="63"/>
    </location>
</feature>
<dbReference type="InterPro" id="IPR057397">
    <property type="entry name" value="HEAT_5MP1_2"/>
</dbReference>
<dbReference type="SUPFAM" id="SSF48371">
    <property type="entry name" value="ARM repeat"/>
    <property type="match status" value="1"/>
</dbReference>
<feature type="domain" description="5MP1/2-like HEAT" evidence="3">
    <location>
        <begin position="65"/>
        <end position="187"/>
    </location>
</feature>
<sequence>MNTGKQQKPVLTGQRFKTRKRDEKEKFEPTVFRDTIVGGISEAGGDLDAVAKFLDVTGSRLDYPPGGTRIDDGDKTKVTEHCVFTAPENHAAIRSYAQVFNKLIRRYKYLEKAFEEEMKKLLLFLKAFSEAERTKLAMLTGILLANGTLPPSILTSLFSDNIVKEGISATFAVKMFKAWIAEKDANANVDHFSKYFNEAGLKELSEFLRLQQSLGTRKELQKELQERLSQECPIREIVVYVKEEMKRNSLQEHAVIGLLWTCLMNAVEWNKKEELVTEQALKHLKSLNLRVRKTSPGPSLKRYRGQRPSLTFPESRVIGAEEPRCTSDLNRGGNETEIHFLDLHHQTG</sequence>
<dbReference type="GO" id="GO:0005737">
    <property type="term" value="C:cytoplasm"/>
    <property type="evidence" value="ECO:0007669"/>
    <property type="project" value="TreeGrafter"/>
</dbReference>
<dbReference type="AlphaFoldDB" id="A0A8T2N6S5"/>
<dbReference type="Gene3D" id="1.25.40.180">
    <property type="match status" value="1"/>
</dbReference>
<keyword evidence="5" id="KW-1185">Reference proteome</keyword>
<evidence type="ECO:0000259" key="3">
    <source>
        <dbReference type="Pfam" id="PF25504"/>
    </source>
</evidence>